<keyword evidence="8" id="KW-0413">Isomerase</keyword>
<feature type="domain" description="Heparinase II N-terminal" evidence="10">
    <location>
        <begin position="92"/>
        <end position="346"/>
    </location>
</feature>
<evidence type="ECO:0000313" key="12">
    <source>
        <dbReference type="Proteomes" id="UP000010808"/>
    </source>
</evidence>
<dbReference type="Proteomes" id="UP000010808">
    <property type="component" value="Chromosome"/>
</dbReference>
<evidence type="ECO:0000256" key="8">
    <source>
        <dbReference type="ARBA" id="ARBA00023235"/>
    </source>
</evidence>
<dbReference type="GO" id="GO:0016829">
    <property type="term" value="F:lyase activity"/>
    <property type="evidence" value="ECO:0007669"/>
    <property type="project" value="InterPro"/>
</dbReference>
<dbReference type="Pfam" id="PF16332">
    <property type="entry name" value="DUF4962"/>
    <property type="match status" value="1"/>
</dbReference>
<dbReference type="KEGG" id="dhy:DESAM_22558"/>
<name>L0RF47_9BACT</name>
<comment type="subcellular location">
    <subcellularLocation>
        <location evidence="2">Cell envelope</location>
    </subcellularLocation>
    <subcellularLocation>
        <location evidence="1">Membrane</location>
        <topology evidence="1">Multi-pass membrane protein</topology>
    </subcellularLocation>
</comment>
<evidence type="ECO:0000256" key="3">
    <source>
        <dbReference type="ARBA" id="ARBA00022692"/>
    </source>
</evidence>
<dbReference type="HOGENOM" id="CLU_423742_0_0_7"/>
<evidence type="ECO:0000256" key="5">
    <source>
        <dbReference type="ARBA" id="ARBA00022989"/>
    </source>
</evidence>
<keyword evidence="3" id="KW-0812">Transmembrane</keyword>
<dbReference type="EMBL" id="FO203522">
    <property type="protein sequence ID" value="CCO24825.1"/>
    <property type="molecule type" value="Genomic_DNA"/>
</dbReference>
<dbReference type="OrthoDB" id="175534at2"/>
<protein>
    <submittedName>
        <fullName evidence="11">Uncharacterized protein</fullName>
    </submittedName>
</protein>
<dbReference type="Gene3D" id="1.50.10.100">
    <property type="entry name" value="Chondroitin AC/alginate lyase"/>
    <property type="match status" value="1"/>
</dbReference>
<accession>L0RF47</accession>
<dbReference type="InterPro" id="IPR052447">
    <property type="entry name" value="Dermatan-Sulfate_Isomerase"/>
</dbReference>
<dbReference type="PATRIC" id="fig|1121451.3.peg.2771"/>
<dbReference type="SUPFAM" id="SSF48230">
    <property type="entry name" value="Chondroitin AC/alginate lyase"/>
    <property type="match status" value="1"/>
</dbReference>
<dbReference type="InterPro" id="IPR008929">
    <property type="entry name" value="Chondroitin_lyas"/>
</dbReference>
<dbReference type="InterPro" id="IPR032518">
    <property type="entry name" value="HepII_N"/>
</dbReference>
<evidence type="ECO:0000259" key="10">
    <source>
        <dbReference type="Pfam" id="PF16332"/>
    </source>
</evidence>
<dbReference type="GO" id="GO:0047757">
    <property type="term" value="F:chondroitin-glucuronate 5-epimerase activity"/>
    <property type="evidence" value="ECO:0007669"/>
    <property type="project" value="TreeGrafter"/>
</dbReference>
<evidence type="ECO:0000313" key="11">
    <source>
        <dbReference type="EMBL" id="CCO24825.1"/>
    </source>
</evidence>
<dbReference type="GO" id="GO:0030313">
    <property type="term" value="C:cell envelope"/>
    <property type="evidence" value="ECO:0007669"/>
    <property type="project" value="UniProtKB-SubCell"/>
</dbReference>
<dbReference type="InterPro" id="IPR012480">
    <property type="entry name" value="Hepar_II_III_C"/>
</dbReference>
<keyword evidence="5" id="KW-1133">Transmembrane helix</keyword>
<evidence type="ECO:0000256" key="7">
    <source>
        <dbReference type="ARBA" id="ARBA00023180"/>
    </source>
</evidence>
<dbReference type="eggNOG" id="COG5652">
    <property type="taxonomic scope" value="Bacteria"/>
</dbReference>
<organism evidence="11 12">
    <name type="scientific">Maridesulfovibrio hydrothermalis AM13 = DSM 14728</name>
    <dbReference type="NCBI Taxonomy" id="1121451"/>
    <lineage>
        <taxon>Bacteria</taxon>
        <taxon>Pseudomonadati</taxon>
        <taxon>Thermodesulfobacteriota</taxon>
        <taxon>Desulfovibrionia</taxon>
        <taxon>Desulfovibrionales</taxon>
        <taxon>Desulfovibrionaceae</taxon>
        <taxon>Maridesulfovibrio</taxon>
    </lineage>
</organism>
<keyword evidence="7" id="KW-0325">Glycoprotein</keyword>
<feature type="domain" description="Heparinase II/III-like C-terminal" evidence="9">
    <location>
        <begin position="363"/>
        <end position="534"/>
    </location>
</feature>
<dbReference type="Gene3D" id="2.70.98.70">
    <property type="match status" value="1"/>
</dbReference>
<dbReference type="RefSeq" id="WP_015337423.1">
    <property type="nucleotide sequence ID" value="NC_020055.1"/>
</dbReference>
<dbReference type="PANTHER" id="PTHR15532">
    <property type="match status" value="1"/>
</dbReference>
<keyword evidence="6" id="KW-0472">Membrane</keyword>
<evidence type="ECO:0000259" key="9">
    <source>
        <dbReference type="Pfam" id="PF07940"/>
    </source>
</evidence>
<dbReference type="AlphaFoldDB" id="L0RF47"/>
<dbReference type="GO" id="GO:0016020">
    <property type="term" value="C:membrane"/>
    <property type="evidence" value="ECO:0007669"/>
    <property type="project" value="UniProtKB-SubCell"/>
</dbReference>
<dbReference type="STRING" id="1121451.DESAM_22558"/>
<keyword evidence="4" id="KW-0732">Signal</keyword>
<reference evidence="11 12" key="1">
    <citation type="submission" date="2012-10" db="EMBL/GenBank/DDBJ databases">
        <authorList>
            <person name="Genoscope - CEA"/>
        </authorList>
    </citation>
    <scope>NUCLEOTIDE SEQUENCE [LARGE SCALE GENOMIC DNA]</scope>
    <source>
        <strain evidence="12">AM13 / DSM 14728</strain>
    </source>
</reference>
<dbReference type="Pfam" id="PF07940">
    <property type="entry name" value="Hepar_II_III_C"/>
    <property type="match status" value="1"/>
</dbReference>
<proteinExistence type="predicted"/>
<evidence type="ECO:0000256" key="6">
    <source>
        <dbReference type="ARBA" id="ARBA00023136"/>
    </source>
</evidence>
<evidence type="ECO:0000256" key="2">
    <source>
        <dbReference type="ARBA" id="ARBA00004196"/>
    </source>
</evidence>
<evidence type="ECO:0000256" key="4">
    <source>
        <dbReference type="ARBA" id="ARBA00022729"/>
    </source>
</evidence>
<keyword evidence="12" id="KW-1185">Reference proteome</keyword>
<dbReference type="PANTHER" id="PTHR15532:SF5">
    <property type="entry name" value="SULFOTRANSFERASE DOMAIN-CONTAINING PROTEIN"/>
    <property type="match status" value="1"/>
</dbReference>
<gene>
    <name evidence="11" type="ORF">DESAM_22558</name>
</gene>
<evidence type="ECO:0000256" key="1">
    <source>
        <dbReference type="ARBA" id="ARBA00004141"/>
    </source>
</evidence>
<sequence>MRLKPVFSALILISVLWAGPALCKGVDYSVLDKRPRLFFDAQKLAELREVREEKPYSDFLKMIKRRGKGLVGNRVPNNLIRFNTTTLRRPADGLINLSFHYLITGDFINFNKVEDLLRTFSADPNWAGNEDLGAAHVLFALSLAYDWLYDELSPALRLMVRDAIGEHAEIFYEIIKTKRLWWAQSRGLLQNHNYVNTAAMAVAGIALYGEDRRAAKWLDEAENNFNKVLGLLSPDGASHEGVGYWSYGTLWLLNYYMALAPVQGIDQIKNSSFFKNTSKFRLYASLPGFHYNVDFADSPMVDYKGPGAILRCLGSIFNDGHAQWLATEIERKKRKTSILWQDYIWYNPDVIPVSPDNLPGYAWFDNLGLLLSRSSWKDNASLVFFKAGPPQGFLAQSKGNYPGSHIHPDEGTYGLWLGKKSLVQDDGYVMKKLSSSHNILTFNKLGQLGEGGPWFRELDYKKGRGKISKPRFASADGYQAVEAELAGYYPHSIRPESWLRTVFVIDGADMVIRDKVAPSGNMLIDYPIHVARKALMVGNDICLDFGSGYSMSLDSQGGSADFKRYSVLIRPMGKDIPRSGMRYHISRKGASPFSMLTVIGRSAVGCSDSNLVKSYDRAADVAVVETRSGTFKVDFSKLSAEKI</sequence>